<proteinExistence type="inferred from homology"/>
<gene>
    <name evidence="5" type="ORF">AS031_18355</name>
</gene>
<dbReference type="PANTHER" id="PTHR30024">
    <property type="entry name" value="ALIPHATIC SULFONATES-BINDING PROTEIN-RELATED"/>
    <property type="match status" value="1"/>
</dbReference>
<dbReference type="PANTHER" id="PTHR30024:SF47">
    <property type="entry name" value="TAURINE-BINDING PERIPLASMIC PROTEIN"/>
    <property type="match status" value="1"/>
</dbReference>
<feature type="domain" description="SsuA/THI5-like" evidence="4">
    <location>
        <begin position="13"/>
        <end position="203"/>
    </location>
</feature>
<protein>
    <recommendedName>
        <fullName evidence="4">SsuA/THI5-like domain-containing protein</fullName>
    </recommendedName>
</protein>
<dbReference type="Proteomes" id="UP000053199">
    <property type="component" value="Unassembled WGS sequence"/>
</dbReference>
<dbReference type="InterPro" id="IPR015168">
    <property type="entry name" value="SsuA/THI5"/>
</dbReference>
<reference evidence="5 6" key="1">
    <citation type="journal article" date="2014" name="Arch. Microbiol.">
        <title>Arthrobacter enclensis sp. nov., isolated from sediment sample.</title>
        <authorList>
            <person name="Dastager S.G."/>
            <person name="Liu Q."/>
            <person name="Tang S.K."/>
            <person name="Krishnamurthi S."/>
            <person name="Lee J.C."/>
            <person name="Li W.J."/>
        </authorList>
    </citation>
    <scope>NUCLEOTIDE SEQUENCE [LARGE SCALE GENOMIC DNA]</scope>
    <source>
        <strain evidence="5 6">NIO-1008</strain>
    </source>
</reference>
<name>A0A0V8I6N7_9MICC</name>
<dbReference type="GO" id="GO:0042597">
    <property type="term" value="C:periplasmic space"/>
    <property type="evidence" value="ECO:0007669"/>
    <property type="project" value="UniProtKB-SubCell"/>
</dbReference>
<evidence type="ECO:0000256" key="1">
    <source>
        <dbReference type="ARBA" id="ARBA00004418"/>
    </source>
</evidence>
<accession>A0A0V8I6N7</accession>
<evidence type="ECO:0000256" key="2">
    <source>
        <dbReference type="ARBA" id="ARBA00010742"/>
    </source>
</evidence>
<keyword evidence="3" id="KW-0732">Signal</keyword>
<evidence type="ECO:0000313" key="5">
    <source>
        <dbReference type="EMBL" id="KSU70017.1"/>
    </source>
</evidence>
<evidence type="ECO:0000256" key="3">
    <source>
        <dbReference type="ARBA" id="ARBA00022729"/>
    </source>
</evidence>
<dbReference type="OrthoDB" id="5065011at2"/>
<sequence>MKLRQNQFIPVVPVVAAMEAGLLNEIDLDITVTKGSADQLQALLAKETDLAVTAIDNLFEWTRSGADLRLIAQVERTAPLGIYAHAEFASLKDLTGRTFSVDAIANGFSLVARHLLTSAGVRVEYVEQGGARERLQALLSGEADATILAPPFDTMAENAGKRLLATVTDLMPTFPGQGLVVRADRVQSEPLTRYLRALHEAVALTESMADQAGIDMLKRHGVERGANAMWATRPRTLRVDPEGLRAITNIRESLGMLPPDVNLSALHDPAPLNIATGIER</sequence>
<evidence type="ECO:0000313" key="6">
    <source>
        <dbReference type="Proteomes" id="UP000053199"/>
    </source>
</evidence>
<dbReference type="RefSeq" id="WP_058269605.1">
    <property type="nucleotide sequence ID" value="NZ_FMAZ01000010.1"/>
</dbReference>
<dbReference type="SUPFAM" id="SSF53850">
    <property type="entry name" value="Periplasmic binding protein-like II"/>
    <property type="match status" value="1"/>
</dbReference>
<dbReference type="AlphaFoldDB" id="A0A0V8I6N7"/>
<comment type="subcellular location">
    <subcellularLocation>
        <location evidence="1">Periplasm</location>
    </subcellularLocation>
</comment>
<dbReference type="Gene3D" id="3.40.190.10">
    <property type="entry name" value="Periplasmic binding protein-like II"/>
    <property type="match status" value="2"/>
</dbReference>
<dbReference type="STRING" id="993070.AS031_18355"/>
<evidence type="ECO:0000259" key="4">
    <source>
        <dbReference type="Pfam" id="PF09084"/>
    </source>
</evidence>
<organism evidence="5 6">
    <name type="scientific">Pseudarthrobacter enclensis</name>
    <dbReference type="NCBI Taxonomy" id="993070"/>
    <lineage>
        <taxon>Bacteria</taxon>
        <taxon>Bacillati</taxon>
        <taxon>Actinomycetota</taxon>
        <taxon>Actinomycetes</taxon>
        <taxon>Micrococcales</taxon>
        <taxon>Micrococcaceae</taxon>
        <taxon>Pseudarthrobacter</taxon>
    </lineage>
</organism>
<comment type="similarity">
    <text evidence="2">Belongs to the bacterial solute-binding protein SsuA/TauA family.</text>
</comment>
<dbReference type="EMBL" id="LNQM01000011">
    <property type="protein sequence ID" value="KSU70017.1"/>
    <property type="molecule type" value="Genomic_DNA"/>
</dbReference>
<keyword evidence="6" id="KW-1185">Reference proteome</keyword>
<dbReference type="Pfam" id="PF09084">
    <property type="entry name" value="NMT1"/>
    <property type="match status" value="1"/>
</dbReference>
<comment type="caution">
    <text evidence="5">The sequence shown here is derived from an EMBL/GenBank/DDBJ whole genome shotgun (WGS) entry which is preliminary data.</text>
</comment>